<name>A0ACC3B2L6_9EURO</name>
<comment type="caution">
    <text evidence="1">The sequence shown here is derived from an EMBL/GenBank/DDBJ whole genome shotgun (WGS) entry which is preliminary data.</text>
</comment>
<accession>A0ACC3B2L6</accession>
<evidence type="ECO:0000313" key="1">
    <source>
        <dbReference type="EMBL" id="KAK1144403.1"/>
    </source>
</evidence>
<dbReference type="Proteomes" id="UP001177260">
    <property type="component" value="Unassembled WGS sequence"/>
</dbReference>
<evidence type="ECO:0000313" key="2">
    <source>
        <dbReference type="Proteomes" id="UP001177260"/>
    </source>
</evidence>
<protein>
    <submittedName>
        <fullName evidence="1">Uncharacterized protein</fullName>
    </submittedName>
</protein>
<dbReference type="EMBL" id="JAOPJF010000031">
    <property type="protein sequence ID" value="KAK1144403.1"/>
    <property type="molecule type" value="Genomic_DNA"/>
</dbReference>
<organism evidence="1 2">
    <name type="scientific">Aspergillus melleus</name>
    <dbReference type="NCBI Taxonomy" id="138277"/>
    <lineage>
        <taxon>Eukaryota</taxon>
        <taxon>Fungi</taxon>
        <taxon>Dikarya</taxon>
        <taxon>Ascomycota</taxon>
        <taxon>Pezizomycotina</taxon>
        <taxon>Eurotiomycetes</taxon>
        <taxon>Eurotiomycetidae</taxon>
        <taxon>Eurotiales</taxon>
        <taxon>Aspergillaceae</taxon>
        <taxon>Aspergillus</taxon>
        <taxon>Aspergillus subgen. Circumdati</taxon>
    </lineage>
</organism>
<keyword evidence="2" id="KW-1185">Reference proteome</keyword>
<proteinExistence type="predicted"/>
<sequence length="165" mass="18109">MATNEEREKRPFLAGEGSEVDSEALAGSRHENGTDSQSRFLKTYRLLFILQTVSLAGNIAFLGWNISCASKSQVSHGNGMGHQVYTPAQSSLQYTIQEMASAPPSNPFAGEPSPEIDRAWSDLLRGGMVKISEDELRKMNKTSIKLKDGSGYLGYLETVHMLHCV</sequence>
<reference evidence="1 2" key="1">
    <citation type="journal article" date="2023" name="ACS Omega">
        <title>Identification of the Neoaspergillic Acid Biosynthesis Gene Cluster by Establishing an In Vitro CRISPR-Ribonucleoprotein Genetic System in Aspergillus melleus.</title>
        <authorList>
            <person name="Yuan B."/>
            <person name="Grau M.F."/>
            <person name="Murata R.M."/>
            <person name="Torok T."/>
            <person name="Venkateswaran K."/>
            <person name="Stajich J.E."/>
            <person name="Wang C.C.C."/>
        </authorList>
    </citation>
    <scope>NUCLEOTIDE SEQUENCE [LARGE SCALE GENOMIC DNA]</scope>
    <source>
        <strain evidence="1 2">IMV 1140</strain>
    </source>
</reference>
<gene>
    <name evidence="1" type="ORF">N8T08_005556</name>
</gene>